<sequence length="271" mass="29058">MTERDRHLTPPPASSFFERLDAGRFAPTAGAGSPWGPDTQHLGPCSALLARAVEHHLVPDDRKRLARLTVDTLAPVPMEPLRIRVATVKPGRRTELVEAVAEVGDRPVLTARAWCMPVTPADYPSRPGGAGLRAPEPSPRPVRFPGAYLGGYMSAVDWCFAEGGFDELGPARVWARPRIPLLPDEDLSAWQRALTVVDSAYGAALCLDLVRYPVINADLALALYRDPAGDWIGLDTRTGIAPEGGALNTATVYDRTGPVGTATQTLLAQAV</sequence>
<evidence type="ECO:0000313" key="3">
    <source>
        <dbReference type="EMBL" id="MEU1954215.1"/>
    </source>
</evidence>
<feature type="domain" description="Acyl-CoA thioesterase-like N-terminal HotDog" evidence="1">
    <location>
        <begin position="33"/>
        <end position="116"/>
    </location>
</feature>
<gene>
    <name evidence="3" type="ORF">ABZ510_20410</name>
</gene>
<evidence type="ECO:0000313" key="4">
    <source>
        <dbReference type="Proteomes" id="UP001550628"/>
    </source>
</evidence>
<dbReference type="InterPro" id="IPR029069">
    <property type="entry name" value="HotDog_dom_sf"/>
</dbReference>
<dbReference type="Gene3D" id="2.40.160.210">
    <property type="entry name" value="Acyl-CoA thioesterase, double hotdog domain"/>
    <property type="match status" value="1"/>
</dbReference>
<evidence type="ECO:0000259" key="1">
    <source>
        <dbReference type="Pfam" id="PF13622"/>
    </source>
</evidence>
<feature type="domain" description="Acyl-CoA thioesterase-like C-terminal" evidence="2">
    <location>
        <begin position="142"/>
        <end position="267"/>
    </location>
</feature>
<dbReference type="InterPro" id="IPR042171">
    <property type="entry name" value="Acyl-CoA_hotdog"/>
</dbReference>
<dbReference type="Pfam" id="PF20789">
    <property type="entry name" value="4HBT_3C"/>
    <property type="match status" value="1"/>
</dbReference>
<dbReference type="SUPFAM" id="SSF54637">
    <property type="entry name" value="Thioesterase/thiol ester dehydrase-isomerase"/>
    <property type="match status" value="2"/>
</dbReference>
<dbReference type="RefSeq" id="WP_356955964.1">
    <property type="nucleotide sequence ID" value="NZ_JBEYBD010000005.1"/>
</dbReference>
<organism evidence="3 4">
    <name type="scientific">Nocardia rhamnosiphila</name>
    <dbReference type="NCBI Taxonomy" id="426716"/>
    <lineage>
        <taxon>Bacteria</taxon>
        <taxon>Bacillati</taxon>
        <taxon>Actinomycetota</taxon>
        <taxon>Actinomycetes</taxon>
        <taxon>Mycobacteriales</taxon>
        <taxon>Nocardiaceae</taxon>
        <taxon>Nocardia</taxon>
    </lineage>
</organism>
<accession>A0ABV2WTJ9</accession>
<dbReference type="Pfam" id="PF13622">
    <property type="entry name" value="4HBT_3"/>
    <property type="match status" value="1"/>
</dbReference>
<dbReference type="InterPro" id="IPR049449">
    <property type="entry name" value="TesB_ACOT8-like_N"/>
</dbReference>
<reference evidence="3 4" key="1">
    <citation type="submission" date="2024-06" db="EMBL/GenBank/DDBJ databases">
        <title>The Natural Products Discovery Center: Release of the First 8490 Sequenced Strains for Exploring Actinobacteria Biosynthetic Diversity.</title>
        <authorList>
            <person name="Kalkreuter E."/>
            <person name="Kautsar S.A."/>
            <person name="Yang D."/>
            <person name="Bader C.D."/>
            <person name="Teijaro C.N."/>
            <person name="Fluegel L."/>
            <person name="Davis C.M."/>
            <person name="Simpson J.R."/>
            <person name="Lauterbach L."/>
            <person name="Steele A.D."/>
            <person name="Gui C."/>
            <person name="Meng S."/>
            <person name="Li G."/>
            <person name="Viehrig K."/>
            <person name="Ye F."/>
            <person name="Su P."/>
            <person name="Kiefer A.F."/>
            <person name="Nichols A."/>
            <person name="Cepeda A.J."/>
            <person name="Yan W."/>
            <person name="Fan B."/>
            <person name="Jiang Y."/>
            <person name="Adhikari A."/>
            <person name="Zheng C.-J."/>
            <person name="Schuster L."/>
            <person name="Cowan T.M."/>
            <person name="Smanski M.J."/>
            <person name="Chevrette M.G."/>
            <person name="De Carvalho L.P.S."/>
            <person name="Shen B."/>
        </authorList>
    </citation>
    <scope>NUCLEOTIDE SEQUENCE [LARGE SCALE GENOMIC DNA]</scope>
    <source>
        <strain evidence="3 4">NPDC019708</strain>
    </source>
</reference>
<dbReference type="InterPro" id="IPR049450">
    <property type="entry name" value="ACOT8-like_C"/>
</dbReference>
<comment type="caution">
    <text evidence="3">The sequence shown here is derived from an EMBL/GenBank/DDBJ whole genome shotgun (WGS) entry which is preliminary data.</text>
</comment>
<evidence type="ECO:0000259" key="2">
    <source>
        <dbReference type="Pfam" id="PF20789"/>
    </source>
</evidence>
<dbReference type="EMBL" id="JBEYBF010000014">
    <property type="protein sequence ID" value="MEU1954215.1"/>
    <property type="molecule type" value="Genomic_DNA"/>
</dbReference>
<proteinExistence type="predicted"/>
<dbReference type="Proteomes" id="UP001550628">
    <property type="component" value="Unassembled WGS sequence"/>
</dbReference>
<name>A0ABV2WTJ9_9NOCA</name>
<keyword evidence="4" id="KW-1185">Reference proteome</keyword>
<protein>
    <submittedName>
        <fullName evidence="3">Thioesterase family protein</fullName>
    </submittedName>
</protein>